<dbReference type="Pfam" id="PF01120">
    <property type="entry name" value="Alpha_L_fucos"/>
    <property type="match status" value="1"/>
</dbReference>
<evidence type="ECO:0000256" key="3">
    <source>
        <dbReference type="ARBA" id="ARBA00012662"/>
    </source>
</evidence>
<dbReference type="GO" id="GO:0005764">
    <property type="term" value="C:lysosome"/>
    <property type="evidence" value="ECO:0007669"/>
    <property type="project" value="TreeGrafter"/>
</dbReference>
<dbReference type="GO" id="GO:0004560">
    <property type="term" value="F:alpha-L-fucosidase activity"/>
    <property type="evidence" value="ECO:0007669"/>
    <property type="project" value="InterPro"/>
</dbReference>
<dbReference type="InterPro" id="IPR057739">
    <property type="entry name" value="Glyco_hydro_29_N"/>
</dbReference>
<feature type="chain" id="PRO_5035249922" description="alpha-L-fucosidase" evidence="8">
    <location>
        <begin position="24"/>
        <end position="476"/>
    </location>
</feature>
<feature type="signal peptide" evidence="8">
    <location>
        <begin position="1"/>
        <end position="23"/>
    </location>
</feature>
<comment type="caution">
    <text evidence="10">The sequence shown here is derived from an EMBL/GenBank/DDBJ whole genome shotgun (WGS) entry which is preliminary data.</text>
</comment>
<reference evidence="10 11" key="1">
    <citation type="journal article" date="2018" name="J. Microbiol.">
        <title>Aestuariibaculum marinum sp. nov., a marine bacterium isolated from seawater in South Korea.</title>
        <authorList>
            <person name="Choi J."/>
            <person name="Lee D."/>
            <person name="Jang J.H."/>
            <person name="Cha S."/>
            <person name="Seo T."/>
        </authorList>
    </citation>
    <scope>NUCLEOTIDE SEQUENCE [LARGE SCALE GENOMIC DNA]</scope>
    <source>
        <strain evidence="10 11">IP7</strain>
    </source>
</reference>
<keyword evidence="6" id="KW-0326">Glycosidase</keyword>
<dbReference type="SMART" id="SM00812">
    <property type="entry name" value="Alpha_L_fucos"/>
    <property type="match status" value="1"/>
</dbReference>
<dbReference type="PANTHER" id="PTHR10030">
    <property type="entry name" value="ALPHA-L-FUCOSIDASE"/>
    <property type="match status" value="1"/>
</dbReference>
<dbReference type="Gene3D" id="3.20.20.80">
    <property type="entry name" value="Glycosidases"/>
    <property type="match status" value="1"/>
</dbReference>
<name>A0A8J6Q6J3_9FLAO</name>
<evidence type="ECO:0000256" key="2">
    <source>
        <dbReference type="ARBA" id="ARBA00007951"/>
    </source>
</evidence>
<evidence type="ECO:0000313" key="10">
    <source>
        <dbReference type="EMBL" id="MBD0825204.1"/>
    </source>
</evidence>
<evidence type="ECO:0000256" key="4">
    <source>
        <dbReference type="ARBA" id="ARBA00022729"/>
    </source>
</evidence>
<dbReference type="EC" id="3.2.1.51" evidence="3"/>
<dbReference type="PRINTS" id="PR00741">
    <property type="entry name" value="GLHYDRLASE29"/>
</dbReference>
<comment type="function">
    <text evidence="1">Alpha-L-fucosidase is responsible for hydrolyzing the alpha-1,6-linked fucose joined to the reducing-end N-acetylglucosamine of the carbohydrate moieties of glycoproteins.</text>
</comment>
<organism evidence="10 11">
    <name type="scientific">Aestuariibaculum marinum</name>
    <dbReference type="NCBI Taxonomy" id="2683592"/>
    <lineage>
        <taxon>Bacteria</taxon>
        <taxon>Pseudomonadati</taxon>
        <taxon>Bacteroidota</taxon>
        <taxon>Flavobacteriia</taxon>
        <taxon>Flavobacteriales</taxon>
        <taxon>Flavobacteriaceae</taxon>
    </lineage>
</organism>
<accession>A0A8J6Q6J3</accession>
<sequence length="476" mass="55498">MIKRTITCIGLFLLAIIQLQAQNAIKKEVKYGQLTELPRQDEAMKKWRSNRFGQFIHWGLYAIPGGIWEGKTYKYAAEFLKSSAGISTATWDSLQYQFNPVKFDAKEWAKMAKDMGVKYVTITTKHHEGFCLWPSKYTDFDIENTPYRKDLLGEFIKAYNEEGIDVSLYYSVLDWHHPDWRYKLNTEEDKAAFERLKAFTENQLLELLERYPTVKGLWFDGTWDQCWKDNGKFSYDLEKKLKEKNPGLIVNSRMRADEYGSRHFDSNGVLMGDYESGYERRLPNPWDVAVTKNDWECCMTIPENQWGYHKDWTLTHIKTSNELIEMLVQCTSQNGNFLLNFGPRGEGNFREKEVKLAKEIGDWMDDNSSVIYNCGYAGLKKQSWGYFTKSSDSDDAINMVVFNKPINGKYRVKLNKGSIIKRAYLLSKPKKSFNLEEIANGEYFLDDVKGKCKDPFVIIIELEDKDSKKFKQKALT</sequence>
<dbReference type="GO" id="GO:0006004">
    <property type="term" value="P:fucose metabolic process"/>
    <property type="evidence" value="ECO:0007669"/>
    <property type="project" value="InterPro"/>
</dbReference>
<evidence type="ECO:0000256" key="1">
    <source>
        <dbReference type="ARBA" id="ARBA00004071"/>
    </source>
</evidence>
<evidence type="ECO:0000256" key="7">
    <source>
        <dbReference type="PIRSR" id="PIRSR001092-1"/>
    </source>
</evidence>
<evidence type="ECO:0000256" key="8">
    <source>
        <dbReference type="SAM" id="SignalP"/>
    </source>
</evidence>
<evidence type="ECO:0000256" key="6">
    <source>
        <dbReference type="ARBA" id="ARBA00023295"/>
    </source>
</evidence>
<keyword evidence="11" id="KW-1185">Reference proteome</keyword>
<dbReference type="GO" id="GO:0016139">
    <property type="term" value="P:glycoside catabolic process"/>
    <property type="evidence" value="ECO:0007669"/>
    <property type="project" value="TreeGrafter"/>
</dbReference>
<evidence type="ECO:0000259" key="9">
    <source>
        <dbReference type="Pfam" id="PF01120"/>
    </source>
</evidence>
<dbReference type="InterPro" id="IPR016286">
    <property type="entry name" value="FUC_metazoa-typ"/>
</dbReference>
<gene>
    <name evidence="10" type="ORF">ICJ85_14380</name>
</gene>
<feature type="domain" description="Glycoside hydrolase family 29 N-terminal" evidence="9">
    <location>
        <begin position="20"/>
        <end position="368"/>
    </location>
</feature>
<dbReference type="Proteomes" id="UP000621516">
    <property type="component" value="Unassembled WGS sequence"/>
</dbReference>
<evidence type="ECO:0000313" key="11">
    <source>
        <dbReference type="Proteomes" id="UP000621516"/>
    </source>
</evidence>
<dbReference type="PIRSF" id="PIRSF001092">
    <property type="entry name" value="Alpha-L-fucosidase"/>
    <property type="match status" value="1"/>
</dbReference>
<dbReference type="PANTHER" id="PTHR10030:SF37">
    <property type="entry name" value="ALPHA-L-FUCOSIDASE-RELATED"/>
    <property type="match status" value="1"/>
</dbReference>
<comment type="similarity">
    <text evidence="2">Belongs to the glycosyl hydrolase 29 family.</text>
</comment>
<keyword evidence="4 8" id="KW-0732">Signal</keyword>
<dbReference type="SUPFAM" id="SSF51445">
    <property type="entry name" value="(Trans)glycosidases"/>
    <property type="match status" value="1"/>
</dbReference>
<dbReference type="InterPro" id="IPR000933">
    <property type="entry name" value="Glyco_hydro_29"/>
</dbReference>
<proteinExistence type="inferred from homology"/>
<dbReference type="RefSeq" id="WP_188224496.1">
    <property type="nucleotide sequence ID" value="NZ_JACVXD010000011.1"/>
</dbReference>
<dbReference type="Gene3D" id="2.60.40.1180">
    <property type="entry name" value="Golgi alpha-mannosidase II"/>
    <property type="match status" value="1"/>
</dbReference>
<dbReference type="EMBL" id="JACVXD010000011">
    <property type="protein sequence ID" value="MBD0825204.1"/>
    <property type="molecule type" value="Genomic_DNA"/>
</dbReference>
<dbReference type="InterPro" id="IPR013780">
    <property type="entry name" value="Glyco_hydro_b"/>
</dbReference>
<feature type="site" description="May be important for catalysis" evidence="7">
    <location>
        <position position="298"/>
    </location>
</feature>
<keyword evidence="5" id="KW-0378">Hydrolase</keyword>
<evidence type="ECO:0000256" key="5">
    <source>
        <dbReference type="ARBA" id="ARBA00022801"/>
    </source>
</evidence>
<protein>
    <recommendedName>
        <fullName evidence="3">alpha-L-fucosidase</fullName>
        <ecNumber evidence="3">3.2.1.51</ecNumber>
    </recommendedName>
</protein>
<dbReference type="InterPro" id="IPR017853">
    <property type="entry name" value="GH"/>
</dbReference>
<dbReference type="AlphaFoldDB" id="A0A8J6Q6J3"/>